<gene>
    <name evidence="1" type="ORF">LOK49_LG12G02378</name>
</gene>
<keyword evidence="2" id="KW-1185">Reference proteome</keyword>
<comment type="caution">
    <text evidence="1">The sequence shown here is derived from an EMBL/GenBank/DDBJ whole genome shotgun (WGS) entry which is preliminary data.</text>
</comment>
<name>A0ACC0FUK2_9ERIC</name>
<proteinExistence type="predicted"/>
<sequence>MPCLAWQDWISLVMDLYKIGEFYLMNNRFIVLIIIWERNWCKTCWYFILQIAFSCHCGIVTTLTMYRLCLGRILELRVGVDILMNMVFFLHWGVQGVMPVH</sequence>
<reference evidence="1 2" key="1">
    <citation type="journal article" date="2022" name="Plant J.">
        <title>Chromosome-level genome of Camellia lanceoleosa provides a valuable resource for understanding genome evolution and self-incompatibility.</title>
        <authorList>
            <person name="Gong W."/>
            <person name="Xiao S."/>
            <person name="Wang L."/>
            <person name="Liao Z."/>
            <person name="Chang Y."/>
            <person name="Mo W."/>
            <person name="Hu G."/>
            <person name="Li W."/>
            <person name="Zhao G."/>
            <person name="Zhu H."/>
            <person name="Hu X."/>
            <person name="Ji K."/>
            <person name="Xiang X."/>
            <person name="Song Q."/>
            <person name="Yuan D."/>
            <person name="Jin S."/>
            <person name="Zhang L."/>
        </authorList>
    </citation>
    <scope>NUCLEOTIDE SEQUENCE [LARGE SCALE GENOMIC DNA]</scope>
    <source>
        <strain evidence="1">SQ_2022a</strain>
    </source>
</reference>
<protein>
    <submittedName>
        <fullName evidence="1">Uncharacterized protein</fullName>
    </submittedName>
</protein>
<evidence type="ECO:0000313" key="2">
    <source>
        <dbReference type="Proteomes" id="UP001060215"/>
    </source>
</evidence>
<evidence type="ECO:0000313" key="1">
    <source>
        <dbReference type="EMBL" id="KAI7992364.1"/>
    </source>
</evidence>
<dbReference type="EMBL" id="CM045770">
    <property type="protein sequence ID" value="KAI7992364.1"/>
    <property type="molecule type" value="Genomic_DNA"/>
</dbReference>
<organism evidence="1 2">
    <name type="scientific">Camellia lanceoleosa</name>
    <dbReference type="NCBI Taxonomy" id="1840588"/>
    <lineage>
        <taxon>Eukaryota</taxon>
        <taxon>Viridiplantae</taxon>
        <taxon>Streptophyta</taxon>
        <taxon>Embryophyta</taxon>
        <taxon>Tracheophyta</taxon>
        <taxon>Spermatophyta</taxon>
        <taxon>Magnoliopsida</taxon>
        <taxon>eudicotyledons</taxon>
        <taxon>Gunneridae</taxon>
        <taxon>Pentapetalae</taxon>
        <taxon>asterids</taxon>
        <taxon>Ericales</taxon>
        <taxon>Theaceae</taxon>
        <taxon>Camellia</taxon>
    </lineage>
</organism>
<dbReference type="Proteomes" id="UP001060215">
    <property type="component" value="Chromosome 13"/>
</dbReference>
<accession>A0ACC0FUK2</accession>